<protein>
    <submittedName>
        <fullName evidence="2">Uncharacterized protein</fullName>
    </submittedName>
</protein>
<sequence length="45" mass="5168">MIRPVEPHDERVRAPARGPAHRPRRVRAIPKKVRVPRVVVRSGLV</sequence>
<dbReference type="AlphaFoldDB" id="U2PUF8"/>
<evidence type="ECO:0000256" key="1">
    <source>
        <dbReference type="SAM" id="MobiDB-lite"/>
    </source>
</evidence>
<proteinExistence type="predicted"/>
<keyword evidence="3" id="KW-1185">Reference proteome</keyword>
<accession>U2PUF8</accession>
<gene>
    <name evidence="2" type="ORF">HMPREF0682_2673</name>
</gene>
<evidence type="ECO:0000313" key="2">
    <source>
        <dbReference type="EMBL" id="ERK54140.1"/>
    </source>
</evidence>
<organism evidence="2 3">
    <name type="scientific">Propionibacterium acidifaciens F0233</name>
    <dbReference type="NCBI Taxonomy" id="553198"/>
    <lineage>
        <taxon>Bacteria</taxon>
        <taxon>Bacillati</taxon>
        <taxon>Actinomycetota</taxon>
        <taxon>Actinomycetes</taxon>
        <taxon>Propionibacteriales</taxon>
        <taxon>Propionibacteriaceae</taxon>
        <taxon>Propionibacterium</taxon>
    </lineage>
</organism>
<dbReference type="EMBL" id="ACVN02000221">
    <property type="protein sequence ID" value="ERK54140.1"/>
    <property type="molecule type" value="Genomic_DNA"/>
</dbReference>
<comment type="caution">
    <text evidence="2">The sequence shown here is derived from an EMBL/GenBank/DDBJ whole genome shotgun (WGS) entry which is preliminary data.</text>
</comment>
<feature type="region of interest" description="Disordered" evidence="1">
    <location>
        <begin position="1"/>
        <end position="29"/>
    </location>
</feature>
<feature type="compositionally biased region" description="Basic and acidic residues" evidence="1">
    <location>
        <begin position="1"/>
        <end position="13"/>
    </location>
</feature>
<dbReference type="Proteomes" id="UP000017052">
    <property type="component" value="Unassembled WGS sequence"/>
</dbReference>
<feature type="compositionally biased region" description="Basic residues" evidence="1">
    <location>
        <begin position="19"/>
        <end position="29"/>
    </location>
</feature>
<reference evidence="2" key="1">
    <citation type="submission" date="2013-08" db="EMBL/GenBank/DDBJ databases">
        <authorList>
            <person name="Durkin A.S."/>
            <person name="Haft D.R."/>
            <person name="McCorrison J."/>
            <person name="Torralba M."/>
            <person name="Gillis M."/>
            <person name="Haft D.H."/>
            <person name="Methe B."/>
            <person name="Sutton G."/>
            <person name="Nelson K.E."/>
        </authorList>
    </citation>
    <scope>NUCLEOTIDE SEQUENCE [LARGE SCALE GENOMIC DNA]</scope>
    <source>
        <strain evidence="2">F0233</strain>
    </source>
</reference>
<name>U2PUF8_9ACTN</name>
<evidence type="ECO:0000313" key="3">
    <source>
        <dbReference type="Proteomes" id="UP000017052"/>
    </source>
</evidence>